<dbReference type="RefSeq" id="XP_031752507.1">
    <property type="nucleotide sequence ID" value="XM_031896647.1"/>
</dbReference>
<keyword evidence="3" id="KW-0833">Ubl conjugation pathway</keyword>
<proteinExistence type="predicted"/>
<dbReference type="AlphaFoldDB" id="A0A8J1J3S5"/>
<evidence type="ECO:0000256" key="1">
    <source>
        <dbReference type="ARBA" id="ARBA00022618"/>
    </source>
</evidence>
<keyword evidence="6" id="KW-1185">Reference proteome</keyword>
<protein>
    <submittedName>
        <fullName evidence="7 8">Anaphase-promoting complex subunit 4-like isoform X2</fullName>
    </submittedName>
</protein>
<evidence type="ECO:0000313" key="6">
    <source>
        <dbReference type="Proteomes" id="UP000008143"/>
    </source>
</evidence>
<dbReference type="GeneID" id="116408778"/>
<evidence type="ECO:0000256" key="5">
    <source>
        <dbReference type="SAM" id="SignalP"/>
    </source>
</evidence>
<dbReference type="Xenbase" id="XB-GENE-29094675">
    <property type="gene designation" value="LOC116408778"/>
</dbReference>
<evidence type="ECO:0000313" key="9">
    <source>
        <dbReference type="Xenbase" id="XB-GENE-29094675"/>
    </source>
</evidence>
<organism evidence="6 8">
    <name type="scientific">Xenopus tropicalis</name>
    <name type="common">Western clawed frog</name>
    <name type="synonym">Silurana tropicalis</name>
    <dbReference type="NCBI Taxonomy" id="8364"/>
    <lineage>
        <taxon>Eukaryota</taxon>
        <taxon>Metazoa</taxon>
        <taxon>Chordata</taxon>
        <taxon>Craniata</taxon>
        <taxon>Vertebrata</taxon>
        <taxon>Euteleostomi</taxon>
        <taxon>Amphibia</taxon>
        <taxon>Batrachia</taxon>
        <taxon>Anura</taxon>
        <taxon>Pipoidea</taxon>
        <taxon>Pipidae</taxon>
        <taxon>Xenopodinae</taxon>
        <taxon>Xenopus</taxon>
        <taxon>Silurana</taxon>
    </lineage>
</organism>
<evidence type="ECO:0000256" key="2">
    <source>
        <dbReference type="ARBA" id="ARBA00022776"/>
    </source>
</evidence>
<dbReference type="PANTHER" id="PTHR13260">
    <property type="entry name" value="ANAPHASE PROMOTING COMPLEX SUBUNIT 4 APC4"/>
    <property type="match status" value="1"/>
</dbReference>
<feature type="signal peptide" evidence="5">
    <location>
        <begin position="1"/>
        <end position="21"/>
    </location>
</feature>
<evidence type="ECO:0000313" key="8">
    <source>
        <dbReference type="RefSeq" id="XP_031752508.1"/>
    </source>
</evidence>
<dbReference type="InterPro" id="IPR024789">
    <property type="entry name" value="APC4"/>
</dbReference>
<keyword evidence="5" id="KW-0732">Signal</keyword>
<evidence type="ECO:0000313" key="7">
    <source>
        <dbReference type="RefSeq" id="XP_031752507.1"/>
    </source>
</evidence>
<dbReference type="PANTHER" id="PTHR13260:SF0">
    <property type="entry name" value="ANAPHASE-PROMOTING COMPLEX SUBUNIT 4"/>
    <property type="match status" value="1"/>
</dbReference>
<keyword evidence="2" id="KW-0498">Mitosis</keyword>
<dbReference type="Proteomes" id="UP000008143">
    <property type="component" value="Chromosome 2"/>
</dbReference>
<dbReference type="RefSeq" id="XP_031752508.1">
    <property type="nucleotide sequence ID" value="XM_031896648.1"/>
</dbReference>
<dbReference type="GO" id="GO:0051301">
    <property type="term" value="P:cell division"/>
    <property type="evidence" value="ECO:0007669"/>
    <property type="project" value="UniProtKB-KW"/>
</dbReference>
<feature type="chain" id="PRO_5044692270" evidence="5">
    <location>
        <begin position="22"/>
        <end position="103"/>
    </location>
</feature>
<gene>
    <name evidence="7 8 9" type="primary">LOC116408778</name>
</gene>
<accession>A0A8J1J3S5</accession>
<dbReference type="AGR" id="Xenbase:XB-GENE-29094675"/>
<dbReference type="GO" id="GO:0031145">
    <property type="term" value="P:anaphase-promoting complex-dependent catabolic process"/>
    <property type="evidence" value="ECO:0007669"/>
    <property type="project" value="InterPro"/>
</dbReference>
<name>A0A8J1J3S5_XENTR</name>
<reference evidence="7 8" key="1">
    <citation type="submission" date="2025-04" db="UniProtKB">
        <authorList>
            <consortium name="RefSeq"/>
        </authorList>
    </citation>
    <scope>IDENTIFICATION</scope>
    <source>
        <strain evidence="7 8">Nigerian</strain>
        <tissue evidence="7 8">Liver and blood</tissue>
    </source>
</reference>
<dbReference type="GO" id="GO:0005680">
    <property type="term" value="C:anaphase-promoting complex"/>
    <property type="evidence" value="ECO:0007669"/>
    <property type="project" value="InterPro"/>
</dbReference>
<evidence type="ECO:0000256" key="4">
    <source>
        <dbReference type="ARBA" id="ARBA00023306"/>
    </source>
</evidence>
<keyword evidence="4" id="KW-0131">Cell cycle</keyword>
<evidence type="ECO:0000256" key="3">
    <source>
        <dbReference type="ARBA" id="ARBA00022786"/>
    </source>
</evidence>
<sequence length="103" mass="12281">MKNFKAFFRWLYVAMLRMSEGHVLPELNKMTQKDITFVADFLTEHFNEYLKDEDDILMWPPNTEGNQWFSFLQSSTHLKESPLLFPYYPEKSLHCEKANGSCH</sequence>
<keyword evidence="1" id="KW-0132">Cell division</keyword>